<feature type="transmembrane region" description="Helical" evidence="4">
    <location>
        <begin position="98"/>
        <end position="115"/>
    </location>
</feature>
<dbReference type="InterPro" id="IPR007274">
    <property type="entry name" value="Cop_transporter"/>
</dbReference>
<evidence type="ECO:0000313" key="5">
    <source>
        <dbReference type="EMBL" id="KPM02318.1"/>
    </source>
</evidence>
<dbReference type="AlphaFoldDB" id="A0A131ZU60"/>
<comment type="subcellular location">
    <subcellularLocation>
        <location evidence="4">Membrane</location>
        <topology evidence="4">Multi-pass membrane protein</topology>
    </subcellularLocation>
</comment>
<dbReference type="PANTHER" id="PTHR12483:SF115">
    <property type="entry name" value="COPPER TRANSPORT PROTEIN"/>
    <property type="match status" value="1"/>
</dbReference>
<name>A0A131ZU60_SARSC</name>
<evidence type="ECO:0000256" key="1">
    <source>
        <dbReference type="ARBA" id="ARBA00022692"/>
    </source>
</evidence>
<feature type="transmembrane region" description="Helical" evidence="4">
    <location>
        <begin position="30"/>
        <end position="50"/>
    </location>
</feature>
<dbReference type="Proteomes" id="UP000616769">
    <property type="component" value="Unassembled WGS sequence"/>
</dbReference>
<keyword evidence="4" id="KW-0813">Transport</keyword>
<protein>
    <recommendedName>
        <fullName evidence="4">Copper transport protein</fullName>
    </recommendedName>
</protein>
<sequence>MEMMKMYFHTEIGSDHILFKFWKPKTAKDLLIACLITIVLTIFYECLKFIREFIRSKQIESGSSEFYLDPIHFIQSFLHGAQFLLSYCLMLIAMTFQVYLFGSIILGAMLGHLIFQPLIYRLHLQSADFADPCCS</sequence>
<evidence type="ECO:0000313" key="6">
    <source>
        <dbReference type="Proteomes" id="UP000616769"/>
    </source>
</evidence>
<keyword evidence="4" id="KW-0186">Copper</keyword>
<accession>A0A131ZU60</accession>
<proteinExistence type="inferred from homology"/>
<reference evidence="5 6" key="1">
    <citation type="journal article" date="2015" name="Parasit. Vectors">
        <title>Draft genome of the scabies mite.</title>
        <authorList>
            <person name="Rider S.D.Jr."/>
            <person name="Morgan M.S."/>
            <person name="Arlian L.G."/>
        </authorList>
    </citation>
    <scope>NUCLEOTIDE SEQUENCE [LARGE SCALE GENOMIC DNA]</scope>
    <source>
        <strain evidence="5">Arlian Lab</strain>
    </source>
</reference>
<dbReference type="GO" id="GO:0005375">
    <property type="term" value="F:copper ion transmembrane transporter activity"/>
    <property type="evidence" value="ECO:0007669"/>
    <property type="project" value="UniProtKB-UniRule"/>
</dbReference>
<dbReference type="EMBL" id="JXLN01001544">
    <property type="protein sequence ID" value="KPM02318.1"/>
    <property type="molecule type" value="Genomic_DNA"/>
</dbReference>
<dbReference type="Pfam" id="PF04145">
    <property type="entry name" value="Ctr"/>
    <property type="match status" value="2"/>
</dbReference>
<comment type="similarity">
    <text evidence="4">Belongs to the copper transporter (Ctr) (TC 1.A.56) family. SLC31A subfamily.</text>
</comment>
<evidence type="ECO:0000256" key="4">
    <source>
        <dbReference type="RuleBase" id="RU367022"/>
    </source>
</evidence>
<keyword evidence="4" id="KW-0187">Copper transport</keyword>
<comment type="caution">
    <text evidence="5">The sequence shown here is derived from an EMBL/GenBank/DDBJ whole genome shotgun (WGS) entry which is preliminary data.</text>
</comment>
<dbReference type="PANTHER" id="PTHR12483">
    <property type="entry name" value="SOLUTE CARRIER FAMILY 31 COPPER TRANSPORTERS"/>
    <property type="match status" value="1"/>
</dbReference>
<dbReference type="GO" id="GO:0016020">
    <property type="term" value="C:membrane"/>
    <property type="evidence" value="ECO:0007669"/>
    <property type="project" value="UniProtKB-SubCell"/>
</dbReference>
<gene>
    <name evidence="5" type="ORF">QR98_0007280</name>
</gene>
<keyword evidence="4" id="KW-0406">Ion transport</keyword>
<keyword evidence="2 4" id="KW-1133">Transmembrane helix</keyword>
<keyword evidence="1 4" id="KW-0812">Transmembrane</keyword>
<feature type="transmembrane region" description="Helical" evidence="4">
    <location>
        <begin position="71"/>
        <end position="92"/>
    </location>
</feature>
<keyword evidence="3 4" id="KW-0472">Membrane</keyword>
<dbReference type="VEuPathDB" id="VectorBase:SSCA003514"/>
<evidence type="ECO:0000256" key="2">
    <source>
        <dbReference type="ARBA" id="ARBA00022989"/>
    </source>
</evidence>
<evidence type="ECO:0000256" key="3">
    <source>
        <dbReference type="ARBA" id="ARBA00023136"/>
    </source>
</evidence>
<organism evidence="5 6">
    <name type="scientific">Sarcoptes scabiei</name>
    <name type="common">Itch mite</name>
    <name type="synonym">Acarus scabiei</name>
    <dbReference type="NCBI Taxonomy" id="52283"/>
    <lineage>
        <taxon>Eukaryota</taxon>
        <taxon>Metazoa</taxon>
        <taxon>Ecdysozoa</taxon>
        <taxon>Arthropoda</taxon>
        <taxon>Chelicerata</taxon>
        <taxon>Arachnida</taxon>
        <taxon>Acari</taxon>
        <taxon>Acariformes</taxon>
        <taxon>Sarcoptiformes</taxon>
        <taxon>Astigmata</taxon>
        <taxon>Psoroptidia</taxon>
        <taxon>Sarcoptoidea</taxon>
        <taxon>Sarcoptidae</taxon>
        <taxon>Sarcoptinae</taxon>
        <taxon>Sarcoptes</taxon>
    </lineage>
</organism>